<proteinExistence type="predicted"/>
<accession>A0ABW5G0H0</accession>
<keyword evidence="2" id="KW-1185">Reference proteome</keyword>
<dbReference type="Proteomes" id="UP001597417">
    <property type="component" value="Unassembled WGS sequence"/>
</dbReference>
<gene>
    <name evidence="1" type="ORF">ACFSXZ_30240</name>
</gene>
<dbReference type="EMBL" id="JBHUKR010000020">
    <property type="protein sequence ID" value="MFD2420616.1"/>
    <property type="molecule type" value="Genomic_DNA"/>
</dbReference>
<evidence type="ECO:0000313" key="1">
    <source>
        <dbReference type="EMBL" id="MFD2420616.1"/>
    </source>
</evidence>
<evidence type="ECO:0000313" key="2">
    <source>
        <dbReference type="Proteomes" id="UP001597417"/>
    </source>
</evidence>
<reference evidence="2" key="1">
    <citation type="journal article" date="2019" name="Int. J. Syst. Evol. Microbiol.">
        <title>The Global Catalogue of Microorganisms (GCM) 10K type strain sequencing project: providing services to taxonomists for standard genome sequencing and annotation.</title>
        <authorList>
            <consortium name="The Broad Institute Genomics Platform"/>
            <consortium name="The Broad Institute Genome Sequencing Center for Infectious Disease"/>
            <person name="Wu L."/>
            <person name="Ma J."/>
        </authorList>
    </citation>
    <scope>NUCLEOTIDE SEQUENCE [LARGE SCALE GENOMIC DNA]</scope>
    <source>
        <strain evidence="2">CGMCC 4.7645</strain>
    </source>
</reference>
<dbReference type="RefSeq" id="WP_378268765.1">
    <property type="nucleotide sequence ID" value="NZ_JBHUKR010000020.1"/>
</dbReference>
<sequence length="155" mass="16459">MQTESKVAVRTAEIMDYRGVFGWPVRPHNGGPVLVTGAGVGAVAIPKALSEQVLEGLERHGCSGPALSVPTRQGTIVILLVETDSPAIDEETLPPGVRVLTAGTAIPLPAGNLPENLRRWIVAPDTSRRWLPGLAAVLTSIRSACRVQLPVPWHL</sequence>
<name>A0ABW5G0H0_9PSEU</name>
<protein>
    <submittedName>
        <fullName evidence="1">Uncharacterized protein</fullName>
    </submittedName>
</protein>
<organism evidence="1 2">
    <name type="scientific">Amycolatopsis pigmentata</name>
    <dbReference type="NCBI Taxonomy" id="450801"/>
    <lineage>
        <taxon>Bacteria</taxon>
        <taxon>Bacillati</taxon>
        <taxon>Actinomycetota</taxon>
        <taxon>Actinomycetes</taxon>
        <taxon>Pseudonocardiales</taxon>
        <taxon>Pseudonocardiaceae</taxon>
        <taxon>Amycolatopsis</taxon>
    </lineage>
</organism>
<comment type="caution">
    <text evidence="1">The sequence shown here is derived from an EMBL/GenBank/DDBJ whole genome shotgun (WGS) entry which is preliminary data.</text>
</comment>